<evidence type="ECO:0000256" key="4">
    <source>
        <dbReference type="ARBA" id="ARBA00022833"/>
    </source>
</evidence>
<keyword evidence="2 6" id="KW-0479">Metal-binding</keyword>
<feature type="region of interest" description="Disordered" evidence="7">
    <location>
        <begin position="734"/>
        <end position="762"/>
    </location>
</feature>
<dbReference type="Pfam" id="PF10551">
    <property type="entry name" value="MULE"/>
    <property type="match status" value="1"/>
</dbReference>
<dbReference type="EMBL" id="JBBWWQ010000010">
    <property type="protein sequence ID" value="KAK8937255.1"/>
    <property type="molecule type" value="Genomic_DNA"/>
</dbReference>
<evidence type="ECO:0000313" key="9">
    <source>
        <dbReference type="EMBL" id="KAK8937255.1"/>
    </source>
</evidence>
<gene>
    <name evidence="9" type="primary">FRS5</name>
    <name evidence="9" type="ORF">KSP39_PZI011958</name>
</gene>
<comment type="similarity">
    <text evidence="1 6">Belongs to the FHY3/FAR1 family.</text>
</comment>
<dbReference type="GO" id="GO:0008270">
    <property type="term" value="F:zinc ion binding"/>
    <property type="evidence" value="ECO:0007669"/>
    <property type="project" value="UniProtKB-UniRule"/>
</dbReference>
<dbReference type="GO" id="GO:0006355">
    <property type="term" value="P:regulation of DNA-templated transcription"/>
    <property type="evidence" value="ECO:0007669"/>
    <property type="project" value="UniProtKB-UniRule"/>
</dbReference>
<dbReference type="InterPro" id="IPR007527">
    <property type="entry name" value="Znf_SWIM"/>
</dbReference>
<evidence type="ECO:0000256" key="5">
    <source>
        <dbReference type="PROSITE-ProRule" id="PRU00325"/>
    </source>
</evidence>
<keyword evidence="3 5" id="KW-0863">Zinc-finger</keyword>
<evidence type="ECO:0000313" key="10">
    <source>
        <dbReference type="Proteomes" id="UP001418222"/>
    </source>
</evidence>
<dbReference type="PANTHER" id="PTHR31669:SF37">
    <property type="entry name" value="PROTEIN FAR1-RELATED SEQUENCE"/>
    <property type="match status" value="1"/>
</dbReference>
<sequence>MEYSSSEDDEVIEDYVDLEEDIMTSDVEQQAGETAGPFDNSMAAVHHAIGNELIAAEPDIKTQDPYLGLEFESDTAARLFYNAYALRLGFGIRVARSRSERRKGVEVLVMKRFVCLKEGHHKKKVNELGNKKKRKRLSIRDGCPAMMEVVRRGADRWVITKLVLDHTHVVVSPDKVREFELNQLSEKYREHENCLRETRQKIFGEGGAQGLLEYFKRMQAENSGFFYAIHVDDRNCLANSADAYKYFGDAVAFDTTYKKNEIMMPFAVFSGVNHHLHPVNFGCALIIDKTESSYTWLFETWLSAMSGRHPISLTTDQGKALGAATSKTFPNTRHRICKWRVLSRCKNKLSDLYSRYPSLPEELKKYVLECETTDMFEACWKLILDRYNLEENSWLQLVYNIRNKWVPTYLKDSFFAELHTTQRSESLSTFFRKNFETKTSLQSFISKFDRTMDDRYEKELHEDFNALHLHPMLKTDSHMEKQAANIYTRAVFERFQAELVEALDHYAVKFQDGAISKYTVERDGDCHRRHIVAYNASGKKAVCTCYKFESSGILCKHVLGVFLVAGVIMLPEHYILKRWTKKAKSGIVLDVRDETQSYCQESLSLRYHDLVHDALKVVEKGALSAEMFKIAKEVLHKAFSEIVGLEDEVLNTVTEMGKIGGGPIGGVWYFFRYRPFFGDLVEAEGLSSGPALTAFYSGGTTSRDFRSRLSDKDHLMCDYCGRIRHTRDTCFKLLGPPPSRGGMVPRGGRDGRGRGRSNFSSPRSAHLTEFIDDSTYNVQISESLSLSRAFSVDEMMTLRRMM</sequence>
<evidence type="ECO:0000256" key="2">
    <source>
        <dbReference type="ARBA" id="ARBA00022723"/>
    </source>
</evidence>
<comment type="caution">
    <text evidence="9">The sequence shown here is derived from an EMBL/GenBank/DDBJ whole genome shotgun (WGS) entry which is preliminary data.</text>
</comment>
<evidence type="ECO:0000256" key="3">
    <source>
        <dbReference type="ARBA" id="ARBA00022771"/>
    </source>
</evidence>
<dbReference type="InterPro" id="IPR031052">
    <property type="entry name" value="FHY3/FAR1"/>
</dbReference>
<feature type="domain" description="SWIM-type" evidence="8">
    <location>
        <begin position="518"/>
        <end position="566"/>
    </location>
</feature>
<dbReference type="Proteomes" id="UP001418222">
    <property type="component" value="Unassembled WGS sequence"/>
</dbReference>
<dbReference type="AlphaFoldDB" id="A0AAP0G4Y1"/>
<organism evidence="9 10">
    <name type="scientific">Platanthera zijinensis</name>
    <dbReference type="NCBI Taxonomy" id="2320716"/>
    <lineage>
        <taxon>Eukaryota</taxon>
        <taxon>Viridiplantae</taxon>
        <taxon>Streptophyta</taxon>
        <taxon>Embryophyta</taxon>
        <taxon>Tracheophyta</taxon>
        <taxon>Spermatophyta</taxon>
        <taxon>Magnoliopsida</taxon>
        <taxon>Liliopsida</taxon>
        <taxon>Asparagales</taxon>
        <taxon>Orchidaceae</taxon>
        <taxon>Orchidoideae</taxon>
        <taxon>Orchideae</taxon>
        <taxon>Orchidinae</taxon>
        <taxon>Platanthera</taxon>
    </lineage>
</organism>
<comment type="function">
    <text evidence="6">Putative transcription activator involved in regulating light control of development.</text>
</comment>
<protein>
    <recommendedName>
        <fullName evidence="6">Protein FAR1-RELATED SEQUENCE</fullName>
    </recommendedName>
</protein>
<evidence type="ECO:0000256" key="7">
    <source>
        <dbReference type="SAM" id="MobiDB-lite"/>
    </source>
</evidence>
<evidence type="ECO:0000256" key="1">
    <source>
        <dbReference type="ARBA" id="ARBA00005889"/>
    </source>
</evidence>
<evidence type="ECO:0000259" key="8">
    <source>
        <dbReference type="PROSITE" id="PS50966"/>
    </source>
</evidence>
<accession>A0AAP0G4Y1</accession>
<keyword evidence="4 6" id="KW-0862">Zinc</keyword>
<reference evidence="9 10" key="1">
    <citation type="journal article" date="2022" name="Nat. Plants">
        <title>Genomes of leafy and leafless Platanthera orchids illuminate the evolution of mycoheterotrophy.</title>
        <authorList>
            <person name="Li M.H."/>
            <person name="Liu K.W."/>
            <person name="Li Z."/>
            <person name="Lu H.C."/>
            <person name="Ye Q.L."/>
            <person name="Zhang D."/>
            <person name="Wang J.Y."/>
            <person name="Li Y.F."/>
            <person name="Zhong Z.M."/>
            <person name="Liu X."/>
            <person name="Yu X."/>
            <person name="Liu D.K."/>
            <person name="Tu X.D."/>
            <person name="Liu B."/>
            <person name="Hao Y."/>
            <person name="Liao X.Y."/>
            <person name="Jiang Y.T."/>
            <person name="Sun W.H."/>
            <person name="Chen J."/>
            <person name="Chen Y.Q."/>
            <person name="Ai Y."/>
            <person name="Zhai J.W."/>
            <person name="Wu S.S."/>
            <person name="Zhou Z."/>
            <person name="Hsiao Y.Y."/>
            <person name="Wu W.L."/>
            <person name="Chen Y.Y."/>
            <person name="Lin Y.F."/>
            <person name="Hsu J.L."/>
            <person name="Li C.Y."/>
            <person name="Wang Z.W."/>
            <person name="Zhao X."/>
            <person name="Zhong W.Y."/>
            <person name="Ma X.K."/>
            <person name="Ma L."/>
            <person name="Huang J."/>
            <person name="Chen G.Z."/>
            <person name="Huang M.Z."/>
            <person name="Huang L."/>
            <person name="Peng D.H."/>
            <person name="Luo Y.B."/>
            <person name="Zou S.Q."/>
            <person name="Chen S.P."/>
            <person name="Lan S."/>
            <person name="Tsai W.C."/>
            <person name="Van de Peer Y."/>
            <person name="Liu Z.J."/>
        </authorList>
    </citation>
    <scope>NUCLEOTIDE SEQUENCE [LARGE SCALE GENOMIC DNA]</scope>
    <source>
        <strain evidence="9">Lor287</strain>
    </source>
</reference>
<dbReference type="Pfam" id="PF04434">
    <property type="entry name" value="SWIM"/>
    <property type="match status" value="1"/>
</dbReference>
<comment type="subcellular location">
    <subcellularLocation>
        <location evidence="6">Nucleus</location>
    </subcellularLocation>
</comment>
<dbReference type="PANTHER" id="PTHR31669">
    <property type="entry name" value="PROTEIN FAR1-RELATED SEQUENCE 10-RELATED"/>
    <property type="match status" value="1"/>
</dbReference>
<name>A0AAP0G4Y1_9ASPA</name>
<dbReference type="SMART" id="SM00575">
    <property type="entry name" value="ZnF_PMZ"/>
    <property type="match status" value="1"/>
</dbReference>
<dbReference type="Pfam" id="PF03101">
    <property type="entry name" value="FAR1"/>
    <property type="match status" value="1"/>
</dbReference>
<proteinExistence type="inferred from homology"/>
<evidence type="ECO:0000256" key="6">
    <source>
        <dbReference type="RuleBase" id="RU367018"/>
    </source>
</evidence>
<dbReference type="GO" id="GO:0005634">
    <property type="term" value="C:nucleus"/>
    <property type="evidence" value="ECO:0007669"/>
    <property type="project" value="UniProtKB-SubCell"/>
</dbReference>
<dbReference type="InterPro" id="IPR018289">
    <property type="entry name" value="MULE_transposase_dom"/>
</dbReference>
<keyword evidence="10" id="KW-1185">Reference proteome</keyword>
<dbReference type="InterPro" id="IPR006564">
    <property type="entry name" value="Znf_PMZ"/>
</dbReference>
<keyword evidence="6" id="KW-0539">Nucleus</keyword>
<dbReference type="InterPro" id="IPR004330">
    <property type="entry name" value="FAR1_DNA_bnd_dom"/>
</dbReference>
<dbReference type="PROSITE" id="PS50966">
    <property type="entry name" value="ZF_SWIM"/>
    <property type="match status" value="1"/>
</dbReference>